<organism evidence="2 3">
    <name type="scientific">Vineibacter terrae</name>
    <dbReference type="NCBI Taxonomy" id="2586908"/>
    <lineage>
        <taxon>Bacteria</taxon>
        <taxon>Pseudomonadati</taxon>
        <taxon>Pseudomonadota</taxon>
        <taxon>Alphaproteobacteria</taxon>
        <taxon>Hyphomicrobiales</taxon>
        <taxon>Vineibacter</taxon>
    </lineage>
</organism>
<accession>A0A5C8PAH9</accession>
<sequence length="258" mass="29914">MSKTAKPEIPKPLITFYRMLPDARPPLRADQAAGGTYPTRAFRYCEPMRTASAFGWYLFPPMDFQVLWDGRETFWSHEGAGGQWLPLGQSHYPDFDTYFDERVPEDCRGFALPFLGAPNEPGLLQIWSGYVARTAPGWSVLARPLANFPRPSGYEAYEGIIETDRWFGPIFTNVRLTRTGTPIHIRSEVPLLQLQPFPRWLYADGVSENFDLVERLEDFKDDDWDRFRATIVNPMNDENRPRGEYAVKVRKRRKQEDE</sequence>
<dbReference type="RefSeq" id="WP_147851586.1">
    <property type="nucleotide sequence ID" value="NZ_VDUZ01000060.1"/>
</dbReference>
<reference evidence="2 3" key="1">
    <citation type="submission" date="2019-06" db="EMBL/GenBank/DDBJ databases">
        <title>New taxonomy in bacterial strain CC-CFT640, isolated from vineyard.</title>
        <authorList>
            <person name="Lin S.-Y."/>
            <person name="Tsai C.-F."/>
            <person name="Young C.-C."/>
        </authorList>
    </citation>
    <scope>NUCLEOTIDE SEQUENCE [LARGE SCALE GENOMIC DNA]</scope>
    <source>
        <strain evidence="2 3">CC-CFT640</strain>
    </source>
</reference>
<dbReference type="EMBL" id="VDUZ01000060">
    <property type="protein sequence ID" value="TXL70374.1"/>
    <property type="molecule type" value="Genomic_DNA"/>
</dbReference>
<keyword evidence="3" id="KW-1185">Reference proteome</keyword>
<name>A0A5C8PAH9_9HYPH</name>
<feature type="region of interest" description="Disordered" evidence="1">
    <location>
        <begin position="238"/>
        <end position="258"/>
    </location>
</feature>
<evidence type="ECO:0000313" key="3">
    <source>
        <dbReference type="Proteomes" id="UP000321638"/>
    </source>
</evidence>
<protein>
    <submittedName>
        <fullName evidence="2">Uncharacterized protein</fullName>
    </submittedName>
</protein>
<evidence type="ECO:0000256" key="1">
    <source>
        <dbReference type="SAM" id="MobiDB-lite"/>
    </source>
</evidence>
<feature type="compositionally biased region" description="Basic residues" evidence="1">
    <location>
        <begin position="248"/>
        <end position="258"/>
    </location>
</feature>
<dbReference type="InterPro" id="IPR045709">
    <property type="entry name" value="DUF6065"/>
</dbReference>
<dbReference type="Pfam" id="PF19541">
    <property type="entry name" value="DUF6065"/>
    <property type="match status" value="1"/>
</dbReference>
<comment type="caution">
    <text evidence="2">The sequence shown here is derived from an EMBL/GenBank/DDBJ whole genome shotgun (WGS) entry which is preliminary data.</text>
</comment>
<gene>
    <name evidence="2" type="ORF">FHP25_34645</name>
</gene>
<dbReference type="OrthoDB" id="8910986at2"/>
<dbReference type="AlphaFoldDB" id="A0A5C8PAH9"/>
<feature type="compositionally biased region" description="Basic and acidic residues" evidence="1">
    <location>
        <begin position="238"/>
        <end position="247"/>
    </location>
</feature>
<proteinExistence type="predicted"/>
<dbReference type="Proteomes" id="UP000321638">
    <property type="component" value="Unassembled WGS sequence"/>
</dbReference>
<evidence type="ECO:0000313" key="2">
    <source>
        <dbReference type="EMBL" id="TXL70374.1"/>
    </source>
</evidence>